<dbReference type="PANTHER" id="PTHR36419:SF1">
    <property type="entry name" value="RHO1 GEF LOCALIZING PROTEIN 1"/>
    <property type="match status" value="1"/>
</dbReference>
<sequence length="970" mass="102594">MSNITIELRPPPNVDFVNGFPGIPPSGQERPQATVKGAIEVRVSPPTGIKAKWVRIELRKVEVLPPGGESNLYWDCIGTPVNLWQATEEYGLLRTQDFPFSIRIPESIPPSVELEGRASIGYELLASVCMKGKRGFLRKAKSTVATSKALITIDKHELHSTWPIYNQPEIRHVSQEGINLMVERNHTCFGPGDRVAVTATVKSDSMHTVILRGFEIALKETTVLRAGPYGAGRRTQPQVRTISIAENKVMLNATMYGGQQKQAELSCTLNTKHTTPTLNAARHIDVTYTLMVKAVMGTGENLVMDLPVIISNWQRDVSASAIQQIGPTPNLSMLTTTPTGSQNPNSQGFYGATHTGNTGRAPVQASTLPVGRTSAERPAHGRQGSGGGVNHYATANPALSKLPVDEFGYSSTTTATPGRPTVTPINTGTNPTARPTSSRSTDNRANRLTITNPHPSDIYSEDYAGGSSSGRPQQRSQVDNAPKQWPSAEEEKRLYEQARSRVETTQGPHAAPAPLSYRTSPPPGGSSSGFGGGSSSAAVPSQANGNPDPWMSAEEEKVMLFNKAQAAVLRNQTGAEPSAGMGMGSSSYPNHHRTPSDHATPAGSSSMSNKPSGAQLYQQAMAARKNPSPSQATPIKGGPAFASAEQEKAALRRYQEAREAVDRTQGGLGPEESSQSGPVRDSGPIAYEALFPNAGSSSVNRSPPPTANQEPPPPPFAGGAPVGPMAILSEKERLKREYEARDAAALAAQQQQQQPSYAAPPPAFASAAPPPFTPSAPAPSQYASAIAEKEALRRKFEAQDRAVAAAALPPPAPLQTPSRNSSAKPVPSQPIRGGSYTAPLSPGARPTPSTPGGSSRVLTAAEEKALLKAKFDAQDAAGSRPPAPLQPSRANGRVNGATATPSPPPFSNGAPPPLMPRPPVEYIQETREEDARVARYTMMNGENPATMEDGYGMNGGPKLPPLPPKPAGSD</sequence>
<feature type="compositionally biased region" description="Pro residues" evidence="1">
    <location>
        <begin position="702"/>
        <end position="716"/>
    </location>
</feature>
<dbReference type="SUPFAM" id="SSF81296">
    <property type="entry name" value="E set domains"/>
    <property type="match status" value="1"/>
</dbReference>
<dbReference type="AlphaFoldDB" id="A0A4Q2D354"/>
<feature type="region of interest" description="Disordered" evidence="1">
    <location>
        <begin position="575"/>
        <end position="784"/>
    </location>
</feature>
<feature type="compositionally biased region" description="Pro residues" evidence="1">
    <location>
        <begin position="958"/>
        <end position="970"/>
    </location>
</feature>
<dbReference type="EMBL" id="SDEE01000969">
    <property type="protein sequence ID" value="RXW13252.1"/>
    <property type="molecule type" value="Genomic_DNA"/>
</dbReference>
<dbReference type="PANTHER" id="PTHR36419">
    <property type="entry name" value="ARRESTIN FAMILY PROTEIN 1"/>
    <property type="match status" value="1"/>
</dbReference>
<feature type="region of interest" description="Disordered" evidence="1">
    <location>
        <begin position="409"/>
        <end position="550"/>
    </location>
</feature>
<feature type="compositionally biased region" description="Basic and acidic residues" evidence="1">
    <location>
        <begin position="729"/>
        <end position="742"/>
    </location>
</feature>
<dbReference type="InterPro" id="IPR014756">
    <property type="entry name" value="Ig_E-set"/>
</dbReference>
<feature type="compositionally biased region" description="Low complexity" evidence="1">
    <location>
        <begin position="412"/>
        <end position="424"/>
    </location>
</feature>
<name>A0A4Q2D354_9AGAR</name>
<feature type="region of interest" description="Disordered" evidence="1">
    <location>
        <begin position="797"/>
        <end position="919"/>
    </location>
</feature>
<dbReference type="SMART" id="SM01017">
    <property type="entry name" value="Arrestin_C"/>
    <property type="match status" value="1"/>
</dbReference>
<keyword evidence="4" id="KW-1185">Reference proteome</keyword>
<feature type="compositionally biased region" description="Basic and acidic residues" evidence="1">
    <location>
        <begin position="645"/>
        <end position="662"/>
    </location>
</feature>
<evidence type="ECO:0000313" key="4">
    <source>
        <dbReference type="Proteomes" id="UP000290288"/>
    </source>
</evidence>
<dbReference type="GO" id="GO:0000935">
    <property type="term" value="C:division septum"/>
    <property type="evidence" value="ECO:0007669"/>
    <property type="project" value="TreeGrafter"/>
</dbReference>
<feature type="compositionally biased region" description="Pro residues" evidence="1">
    <location>
        <begin position="758"/>
        <end position="777"/>
    </location>
</feature>
<reference evidence="3 4" key="1">
    <citation type="submission" date="2019-01" db="EMBL/GenBank/DDBJ databases">
        <title>Draft genome sequence of Psathyrella aberdarensis IHI B618.</title>
        <authorList>
            <person name="Buettner E."/>
            <person name="Kellner H."/>
        </authorList>
    </citation>
    <scope>NUCLEOTIDE SEQUENCE [LARGE SCALE GENOMIC DNA]</scope>
    <source>
        <strain evidence="3 4">IHI B618</strain>
    </source>
</reference>
<feature type="compositionally biased region" description="Polar residues" evidence="1">
    <location>
        <begin position="602"/>
        <end position="618"/>
    </location>
</feature>
<dbReference type="Pfam" id="PF02752">
    <property type="entry name" value="Arrestin_C"/>
    <property type="match status" value="1"/>
</dbReference>
<dbReference type="Gene3D" id="2.60.40.640">
    <property type="match status" value="1"/>
</dbReference>
<evidence type="ECO:0000256" key="1">
    <source>
        <dbReference type="SAM" id="MobiDB-lite"/>
    </source>
</evidence>
<dbReference type="InterPro" id="IPR014752">
    <property type="entry name" value="Arrestin-like_C"/>
</dbReference>
<comment type="caution">
    <text evidence="3">The sequence shown here is derived from an EMBL/GenBank/DDBJ whole genome shotgun (WGS) entry which is preliminary data.</text>
</comment>
<evidence type="ECO:0000313" key="3">
    <source>
        <dbReference type="EMBL" id="RXW13252.1"/>
    </source>
</evidence>
<evidence type="ECO:0000259" key="2">
    <source>
        <dbReference type="SMART" id="SM01017"/>
    </source>
</evidence>
<dbReference type="GO" id="GO:0000917">
    <property type="term" value="P:division septum assembly"/>
    <property type="evidence" value="ECO:0007669"/>
    <property type="project" value="TreeGrafter"/>
</dbReference>
<dbReference type="InterPro" id="IPR011022">
    <property type="entry name" value="Arrestin_C-like"/>
</dbReference>
<feature type="compositionally biased region" description="Basic and acidic residues" evidence="1">
    <location>
        <begin position="489"/>
        <end position="502"/>
    </location>
</feature>
<gene>
    <name evidence="3" type="ORF">EST38_g12601</name>
</gene>
<proteinExistence type="predicted"/>
<feature type="compositionally biased region" description="Polar residues" evidence="1">
    <location>
        <begin position="425"/>
        <end position="440"/>
    </location>
</feature>
<protein>
    <recommendedName>
        <fullName evidence="2">Arrestin C-terminal-like domain-containing protein</fullName>
    </recommendedName>
</protein>
<feature type="compositionally biased region" description="Low complexity" evidence="1">
    <location>
        <begin position="465"/>
        <end position="477"/>
    </location>
</feature>
<feature type="region of interest" description="Disordered" evidence="1">
    <location>
        <begin position="356"/>
        <end position="394"/>
    </location>
</feature>
<organism evidence="3 4">
    <name type="scientific">Candolleomyces aberdarensis</name>
    <dbReference type="NCBI Taxonomy" id="2316362"/>
    <lineage>
        <taxon>Eukaryota</taxon>
        <taxon>Fungi</taxon>
        <taxon>Dikarya</taxon>
        <taxon>Basidiomycota</taxon>
        <taxon>Agaricomycotina</taxon>
        <taxon>Agaricomycetes</taxon>
        <taxon>Agaricomycetidae</taxon>
        <taxon>Agaricales</taxon>
        <taxon>Agaricineae</taxon>
        <taxon>Psathyrellaceae</taxon>
        <taxon>Candolleomyces</taxon>
    </lineage>
</organism>
<dbReference type="InterPro" id="IPR053060">
    <property type="entry name" value="Cytokinesis_Signaling_Reg"/>
</dbReference>
<dbReference type="Proteomes" id="UP000290288">
    <property type="component" value="Unassembled WGS sequence"/>
</dbReference>
<feature type="compositionally biased region" description="Pro residues" evidence="1">
    <location>
        <begin position="901"/>
        <end position="919"/>
    </location>
</feature>
<feature type="domain" description="Arrestin C-terminal-like" evidence="2">
    <location>
        <begin position="174"/>
        <end position="314"/>
    </location>
</feature>
<feature type="region of interest" description="Disordered" evidence="1">
    <location>
        <begin position="942"/>
        <end position="970"/>
    </location>
</feature>
<dbReference type="OrthoDB" id="4001642at2759"/>
<accession>A0A4Q2D354</accession>
<feature type="compositionally biased region" description="Basic and acidic residues" evidence="1">
    <location>
        <begin position="861"/>
        <end position="873"/>
    </location>
</feature>
<feature type="compositionally biased region" description="Low complexity" evidence="1">
    <location>
        <begin position="743"/>
        <end position="757"/>
    </location>
</feature>